<evidence type="ECO:0000256" key="1">
    <source>
        <dbReference type="ARBA" id="ARBA00005456"/>
    </source>
</evidence>
<dbReference type="GO" id="GO:0070176">
    <property type="term" value="C:DRM complex"/>
    <property type="evidence" value="ECO:0007669"/>
    <property type="project" value="InterPro"/>
</dbReference>
<name>A0A8J6HCB4_TENMO</name>
<dbReference type="GO" id="GO:0006355">
    <property type="term" value="P:regulation of DNA-templated transcription"/>
    <property type="evidence" value="ECO:0007669"/>
    <property type="project" value="InterPro"/>
</dbReference>
<feature type="region of interest" description="Disordered" evidence="2">
    <location>
        <begin position="323"/>
        <end position="343"/>
    </location>
</feature>
<dbReference type="PANTHER" id="PTHR31489">
    <property type="entry name" value="LIN52 FAMILY MEMBER"/>
    <property type="match status" value="1"/>
</dbReference>
<dbReference type="EMBL" id="JABDTM020027031">
    <property type="protein sequence ID" value="KAH0811113.1"/>
    <property type="molecule type" value="Genomic_DNA"/>
</dbReference>
<dbReference type="InterPro" id="IPR018737">
    <property type="entry name" value="DREAM_LIN52"/>
</dbReference>
<proteinExistence type="inferred from homology"/>
<feature type="region of interest" description="Disordered" evidence="2">
    <location>
        <begin position="470"/>
        <end position="543"/>
    </location>
</feature>
<dbReference type="Proteomes" id="UP000719412">
    <property type="component" value="Unassembled WGS sequence"/>
</dbReference>
<comment type="similarity">
    <text evidence="1">Belongs to the lin-52 family.</text>
</comment>
<feature type="region of interest" description="Disordered" evidence="2">
    <location>
        <begin position="1"/>
        <end position="20"/>
    </location>
</feature>
<evidence type="ECO:0000313" key="3">
    <source>
        <dbReference type="EMBL" id="KAH0811113.1"/>
    </source>
</evidence>
<dbReference type="Pfam" id="PF10044">
    <property type="entry name" value="LIN52"/>
    <property type="match status" value="1"/>
</dbReference>
<reference evidence="3" key="2">
    <citation type="submission" date="2021-08" db="EMBL/GenBank/DDBJ databases">
        <authorList>
            <person name="Eriksson T."/>
        </authorList>
    </citation>
    <scope>NUCLEOTIDE SEQUENCE</scope>
    <source>
        <strain evidence="3">Stoneville</strain>
        <tissue evidence="3">Whole head</tissue>
    </source>
</reference>
<dbReference type="AlphaFoldDB" id="A0A8J6HCB4"/>
<gene>
    <name evidence="3" type="ORF">GEV33_011677</name>
</gene>
<protein>
    <submittedName>
        <fullName evidence="3">Uncharacterized protein</fullName>
    </submittedName>
</protein>
<evidence type="ECO:0000313" key="4">
    <source>
        <dbReference type="Proteomes" id="UP000719412"/>
    </source>
</evidence>
<sequence length="543" mass="60344">MASEKPGSIEQEQDQALSDLERSLLSMENLDRASPEIWPEKYPGITNFINSFTPSSAVKLPYSRELNQEDQNYLHRSTHEIVILPTGGHHRERSLLAFLCGEIGQWWCRNVEDHTASECCCHIRKSDSSDGMHTDPPVLTVKPMNCVIAGYHLTIAVEHRLQCVDPELTVDNIDENILVSTDRENKHKERTVWTALGFLSKSREEIVRRWFANDDPRRPSLVTVTSQATRMHLNGDSMESPVESLITSNCNKNSVDTSRVNWFGQPVLLIPPTGLVLSQSNELVEIITRRGCPSRASFPESMQIYACVSWRFSQMKKLQSSGDLKMTDGECSTDDLSKSEDSVNRSIPDIIESPNFADTYNAWHEMLEAESRGVAGRLADLERKVLEQSDELMCLKATLAEALRRVSVLEGTKINHHQASAMSSPLRNGNNKDAVRLRSHNYAGSKTVNLEVNRRSYGGSSLPQRRAVHYQSTGSLHSDSHSSSSVSPVPSPSPRATPLPVNKKPPSSSPSPVGNGSSLHKRWSSTGDFHQNSALSPGGMHSK</sequence>
<feature type="compositionally biased region" description="Low complexity" evidence="2">
    <location>
        <begin position="472"/>
        <end position="488"/>
    </location>
</feature>
<feature type="compositionally biased region" description="Low complexity" evidence="2">
    <location>
        <begin position="498"/>
        <end position="518"/>
    </location>
</feature>
<evidence type="ECO:0000256" key="2">
    <source>
        <dbReference type="SAM" id="MobiDB-lite"/>
    </source>
</evidence>
<keyword evidence="4" id="KW-1185">Reference proteome</keyword>
<dbReference type="InterPro" id="IPR049813">
    <property type="entry name" value="Elp-1-like_TD"/>
</dbReference>
<reference evidence="3" key="1">
    <citation type="journal article" date="2020" name="J Insects Food Feed">
        <title>The yellow mealworm (Tenebrio molitor) genome: a resource for the emerging insects as food and feed industry.</title>
        <authorList>
            <person name="Eriksson T."/>
            <person name="Andere A."/>
            <person name="Kelstrup H."/>
            <person name="Emery V."/>
            <person name="Picard C."/>
        </authorList>
    </citation>
    <scope>NUCLEOTIDE SEQUENCE</scope>
    <source>
        <strain evidence="3">Stoneville</strain>
        <tissue evidence="3">Whole head</tissue>
    </source>
</reference>
<comment type="caution">
    <text evidence="3">The sequence shown here is derived from an EMBL/GenBank/DDBJ whole genome shotgun (WGS) entry which is preliminary data.</text>
</comment>
<organism evidence="3 4">
    <name type="scientific">Tenebrio molitor</name>
    <name type="common">Yellow mealworm beetle</name>
    <dbReference type="NCBI Taxonomy" id="7067"/>
    <lineage>
        <taxon>Eukaryota</taxon>
        <taxon>Metazoa</taxon>
        <taxon>Ecdysozoa</taxon>
        <taxon>Arthropoda</taxon>
        <taxon>Hexapoda</taxon>
        <taxon>Insecta</taxon>
        <taxon>Pterygota</taxon>
        <taxon>Neoptera</taxon>
        <taxon>Endopterygota</taxon>
        <taxon>Coleoptera</taxon>
        <taxon>Polyphaga</taxon>
        <taxon>Cucujiformia</taxon>
        <taxon>Tenebrionidae</taxon>
        <taxon>Tenebrio</taxon>
    </lineage>
</organism>
<feature type="compositionally biased region" description="Polar residues" evidence="2">
    <location>
        <begin position="524"/>
        <end position="535"/>
    </location>
</feature>
<dbReference type="CDD" id="cd21931">
    <property type="entry name" value="TD_EMAP-like"/>
    <property type="match status" value="1"/>
</dbReference>
<dbReference type="PANTHER" id="PTHR31489:SF2">
    <property type="entry name" value="PROTEIN LIN-52 HOMOLOG"/>
    <property type="match status" value="1"/>
</dbReference>
<accession>A0A8J6HCB4</accession>